<dbReference type="InterPro" id="IPR018060">
    <property type="entry name" value="HTH_AraC"/>
</dbReference>
<dbReference type="InterPro" id="IPR001789">
    <property type="entry name" value="Sig_transdc_resp-reg_receiver"/>
</dbReference>
<feature type="domain" description="Response regulatory" evidence="9">
    <location>
        <begin position="3"/>
        <end position="120"/>
    </location>
</feature>
<reference evidence="10 11" key="2">
    <citation type="submission" date="2020-02" db="EMBL/GenBank/DDBJ databases">
        <title>Candidatus Galacturonibacter soehngenii shows hetero-acetogenic catabolism of galacturonic acid but lacks a canonical carbon monoxide dehydrogenase/acetyl-CoA synthase complex.</title>
        <authorList>
            <person name="Diender M."/>
            <person name="Stouten G.R."/>
            <person name="Petersen J.F."/>
            <person name="Nielsen P.H."/>
            <person name="Dueholm M.S."/>
            <person name="Pronk J.T."/>
            <person name="Van Loosdrecht M.C.M."/>
        </authorList>
    </citation>
    <scope>NUCLEOTIDE SEQUENCE [LARGE SCALE GENOMIC DNA]</scope>
    <source>
        <strain evidence="10">GalUA</strain>
    </source>
</reference>
<feature type="modified residue" description="4-aspartylphosphate" evidence="6">
    <location>
        <position position="55"/>
    </location>
</feature>
<keyword evidence="2" id="KW-0805">Transcription regulation</keyword>
<dbReference type="RefSeq" id="WP_151144330.1">
    <property type="nucleotide sequence ID" value="NZ_WAGX01000005.1"/>
</dbReference>
<comment type="caution">
    <text evidence="10">The sequence shown here is derived from an EMBL/GenBank/DDBJ whole genome shotgun (WGS) entry which is preliminary data.</text>
</comment>
<dbReference type="OrthoDB" id="9794370at2"/>
<keyword evidence="6" id="KW-0597">Phosphoprotein</keyword>
<dbReference type="PANTHER" id="PTHR43280">
    <property type="entry name" value="ARAC-FAMILY TRANSCRIPTIONAL REGULATOR"/>
    <property type="match status" value="1"/>
</dbReference>
<dbReference type="Gene3D" id="1.10.10.60">
    <property type="entry name" value="Homeodomain-like"/>
    <property type="match status" value="2"/>
</dbReference>
<dbReference type="GO" id="GO:0003700">
    <property type="term" value="F:DNA-binding transcription factor activity"/>
    <property type="evidence" value="ECO:0007669"/>
    <property type="project" value="InterPro"/>
</dbReference>
<dbReference type="GO" id="GO:0043565">
    <property type="term" value="F:sequence-specific DNA binding"/>
    <property type="evidence" value="ECO:0007669"/>
    <property type="project" value="InterPro"/>
</dbReference>
<dbReference type="PANTHER" id="PTHR43280:SF2">
    <property type="entry name" value="HTH-TYPE TRANSCRIPTIONAL REGULATOR EXSA"/>
    <property type="match status" value="1"/>
</dbReference>
<evidence type="ECO:0000256" key="7">
    <source>
        <dbReference type="SAM" id="Coils"/>
    </source>
</evidence>
<protein>
    <recommendedName>
        <fullName evidence="1">Stage 0 sporulation protein A homolog</fullName>
    </recommendedName>
</protein>
<keyword evidence="4" id="KW-0804">Transcription</keyword>
<keyword evidence="7" id="KW-0175">Coiled coil</keyword>
<sequence>MYTYIVVDDESLIRKGTIKKLEALKDCITCIGEAANGNEALALIANKNPDIIITDMNMPIMDGTQFLPLLAENYPDKRLIVISGYKDFEYTRHAISAKAIDYILKPFSKEEIQATVKKAIKQIEDKDALLNKIDLSESEKERARYEYDIQMLKNMILGYHIASTSITSKRLKFIETTHDFVLITIRSSSPLMEESMQNFLLENGFGDLAIYLQHIHCNNLGFFILFIPEQAAISVEDLCKQVVNSLYSHLSTQNIDSFFGISNTHSDLNSLNKAFSEDVVALNSREIVSSQRYTFYHYVTNEPLTINWEKYEEFLFRIESGMTMQIIELLEDLFLYVKSLKHATLSDVKYYCFQLADNAKLIMSEYLEQVNTNTVSASMQNILNTMFSLDELKQYYEQFFTNISEILKSKSIYASNDVIEKMQIYAKRNYYKNLNVEFLSSLFYMNRSYCSHLFKEKTGINFVDFVNQIRIEKAKELLKNTDKKMYQVSKAVGYDNVKYFFRIFKKIEGITPEQYRKNQQ</sequence>
<dbReference type="SMART" id="SM00448">
    <property type="entry name" value="REC"/>
    <property type="match status" value="1"/>
</dbReference>
<evidence type="ECO:0000256" key="6">
    <source>
        <dbReference type="PROSITE-ProRule" id="PRU00169"/>
    </source>
</evidence>
<dbReference type="SMART" id="SM00342">
    <property type="entry name" value="HTH_ARAC"/>
    <property type="match status" value="1"/>
</dbReference>
<name>A0A7V7UBB6_9FIRM</name>
<dbReference type="SUPFAM" id="SSF46689">
    <property type="entry name" value="Homeodomain-like"/>
    <property type="match status" value="1"/>
</dbReference>
<evidence type="ECO:0000313" key="10">
    <source>
        <dbReference type="EMBL" id="KAB1437795.1"/>
    </source>
</evidence>
<accession>A0A7V7UBB6</accession>
<dbReference type="InterPro" id="IPR011006">
    <property type="entry name" value="CheY-like_superfamily"/>
</dbReference>
<dbReference type="PROSITE" id="PS50110">
    <property type="entry name" value="RESPONSE_REGULATORY"/>
    <property type="match status" value="1"/>
</dbReference>
<feature type="coiled-coil region" evidence="7">
    <location>
        <begin position="109"/>
        <end position="155"/>
    </location>
</feature>
<dbReference type="EMBL" id="WAGX01000005">
    <property type="protein sequence ID" value="KAB1437795.1"/>
    <property type="molecule type" value="Genomic_DNA"/>
</dbReference>
<evidence type="ECO:0000259" key="9">
    <source>
        <dbReference type="PROSITE" id="PS50110"/>
    </source>
</evidence>
<evidence type="ECO:0000259" key="8">
    <source>
        <dbReference type="PROSITE" id="PS01124"/>
    </source>
</evidence>
<dbReference type="CDD" id="cd17536">
    <property type="entry name" value="REC_YesN-like"/>
    <property type="match status" value="1"/>
</dbReference>
<evidence type="ECO:0000313" key="11">
    <source>
        <dbReference type="Proteomes" id="UP000461768"/>
    </source>
</evidence>
<dbReference type="AlphaFoldDB" id="A0A7V7UBB6"/>
<dbReference type="Pfam" id="PF00072">
    <property type="entry name" value="Response_reg"/>
    <property type="match status" value="1"/>
</dbReference>
<dbReference type="SUPFAM" id="SSF52172">
    <property type="entry name" value="CheY-like"/>
    <property type="match status" value="1"/>
</dbReference>
<proteinExistence type="predicted"/>
<comment type="function">
    <text evidence="5">May play the central regulatory role in sporulation. It may be an element of the effector pathway responsible for the activation of sporulation genes in response to nutritional stress. Spo0A may act in concert with spo0H (a sigma factor) to control the expression of some genes that are critical to the sporulation process.</text>
</comment>
<evidence type="ECO:0000256" key="5">
    <source>
        <dbReference type="ARBA" id="ARBA00024867"/>
    </source>
</evidence>
<dbReference type="Pfam" id="PF12833">
    <property type="entry name" value="HTH_18"/>
    <property type="match status" value="1"/>
</dbReference>
<dbReference type="PROSITE" id="PS01124">
    <property type="entry name" value="HTH_ARAC_FAMILY_2"/>
    <property type="match status" value="1"/>
</dbReference>
<gene>
    <name evidence="10" type="ORF">F7O84_09380</name>
</gene>
<evidence type="ECO:0000256" key="2">
    <source>
        <dbReference type="ARBA" id="ARBA00023015"/>
    </source>
</evidence>
<organism evidence="10 11">
    <name type="scientific">Candidatus Galacturonatibacter soehngenii</name>
    <dbReference type="NCBI Taxonomy" id="2307010"/>
    <lineage>
        <taxon>Bacteria</taxon>
        <taxon>Bacillati</taxon>
        <taxon>Bacillota</taxon>
        <taxon>Clostridia</taxon>
        <taxon>Lachnospirales</taxon>
        <taxon>Lachnospiraceae</taxon>
        <taxon>Candidatus Galacturonatibacter</taxon>
    </lineage>
</organism>
<keyword evidence="11" id="KW-1185">Reference proteome</keyword>
<reference evidence="10 11" key="1">
    <citation type="submission" date="2019-09" db="EMBL/GenBank/DDBJ databases">
        <authorList>
            <person name="Valk L.C."/>
        </authorList>
    </citation>
    <scope>NUCLEOTIDE SEQUENCE [LARGE SCALE GENOMIC DNA]</scope>
    <source>
        <strain evidence="10">GalUA</strain>
    </source>
</reference>
<feature type="domain" description="HTH araC/xylS-type" evidence="8">
    <location>
        <begin position="420"/>
        <end position="518"/>
    </location>
</feature>
<evidence type="ECO:0000256" key="4">
    <source>
        <dbReference type="ARBA" id="ARBA00023163"/>
    </source>
</evidence>
<evidence type="ECO:0000256" key="3">
    <source>
        <dbReference type="ARBA" id="ARBA00023125"/>
    </source>
</evidence>
<evidence type="ECO:0000256" key="1">
    <source>
        <dbReference type="ARBA" id="ARBA00018672"/>
    </source>
</evidence>
<keyword evidence="3" id="KW-0238">DNA-binding</keyword>
<dbReference type="GO" id="GO:0000160">
    <property type="term" value="P:phosphorelay signal transduction system"/>
    <property type="evidence" value="ECO:0007669"/>
    <property type="project" value="InterPro"/>
</dbReference>
<dbReference type="Gene3D" id="3.40.50.2300">
    <property type="match status" value="1"/>
</dbReference>
<dbReference type="Proteomes" id="UP000461768">
    <property type="component" value="Unassembled WGS sequence"/>
</dbReference>
<dbReference type="InterPro" id="IPR009057">
    <property type="entry name" value="Homeodomain-like_sf"/>
</dbReference>